<dbReference type="EMBL" id="AMZH03002970">
    <property type="protein sequence ID" value="RRT73823.1"/>
    <property type="molecule type" value="Genomic_DNA"/>
</dbReference>
<evidence type="ECO:0000313" key="3">
    <source>
        <dbReference type="Proteomes" id="UP000287651"/>
    </source>
</evidence>
<feature type="compositionally biased region" description="Basic and acidic residues" evidence="1">
    <location>
        <begin position="1"/>
        <end position="15"/>
    </location>
</feature>
<evidence type="ECO:0000256" key="1">
    <source>
        <dbReference type="SAM" id="MobiDB-lite"/>
    </source>
</evidence>
<gene>
    <name evidence="2" type="ORF">B296_00032084</name>
</gene>
<proteinExistence type="predicted"/>
<organism evidence="2 3">
    <name type="scientific">Ensete ventricosum</name>
    <name type="common">Abyssinian banana</name>
    <name type="synonym">Musa ensete</name>
    <dbReference type="NCBI Taxonomy" id="4639"/>
    <lineage>
        <taxon>Eukaryota</taxon>
        <taxon>Viridiplantae</taxon>
        <taxon>Streptophyta</taxon>
        <taxon>Embryophyta</taxon>
        <taxon>Tracheophyta</taxon>
        <taxon>Spermatophyta</taxon>
        <taxon>Magnoliopsida</taxon>
        <taxon>Liliopsida</taxon>
        <taxon>Zingiberales</taxon>
        <taxon>Musaceae</taxon>
        <taxon>Ensete</taxon>
    </lineage>
</organism>
<comment type="caution">
    <text evidence="2">The sequence shown here is derived from an EMBL/GenBank/DDBJ whole genome shotgun (WGS) entry which is preliminary data.</text>
</comment>
<evidence type="ECO:0000313" key="2">
    <source>
        <dbReference type="EMBL" id="RRT73823.1"/>
    </source>
</evidence>
<feature type="region of interest" description="Disordered" evidence="1">
    <location>
        <begin position="1"/>
        <end position="50"/>
    </location>
</feature>
<sequence>MKASDRHKSQREGEGSKSCPSKGKEPIGPAGQTLVPRPRRPKSMKELYQTSTGEGDAGYYTLLMTNLSTNHIHDAGRVISVMDNNSKGLKKEIVDLRAGSGPEAVATAE</sequence>
<dbReference type="AlphaFoldDB" id="A0A427AC75"/>
<reference evidence="2 3" key="1">
    <citation type="journal article" date="2014" name="Agronomy (Basel)">
        <title>A Draft Genome Sequence for Ensete ventricosum, the Drought-Tolerant Tree Against Hunger.</title>
        <authorList>
            <person name="Harrison J."/>
            <person name="Moore K.A."/>
            <person name="Paszkiewicz K."/>
            <person name="Jones T."/>
            <person name="Grant M."/>
            <person name="Ambacheew D."/>
            <person name="Muzemil S."/>
            <person name="Studholme D.J."/>
        </authorList>
    </citation>
    <scope>NUCLEOTIDE SEQUENCE [LARGE SCALE GENOMIC DNA]</scope>
</reference>
<dbReference type="Proteomes" id="UP000287651">
    <property type="component" value="Unassembled WGS sequence"/>
</dbReference>
<accession>A0A427AC75</accession>
<name>A0A427AC75_ENSVE</name>
<protein>
    <submittedName>
        <fullName evidence="2">Uncharacterized protein</fullName>
    </submittedName>
</protein>